<evidence type="ECO:0000256" key="14">
    <source>
        <dbReference type="SAM" id="Phobius"/>
    </source>
</evidence>
<comment type="similarity">
    <text evidence="11">Belongs to the ABC-4 integral membrane protein family.</text>
</comment>
<gene>
    <name evidence="16" type="ORF">V5E97_24350</name>
</gene>
<dbReference type="InterPro" id="IPR017911">
    <property type="entry name" value="MacB-like_ATP-bd"/>
</dbReference>
<name>A0AAU7C8A3_9BACT</name>
<keyword evidence="3" id="KW-1003">Cell membrane</keyword>
<dbReference type="PANTHER" id="PTHR30572">
    <property type="entry name" value="MEMBRANE COMPONENT OF TRANSPORTER-RELATED"/>
    <property type="match status" value="1"/>
</dbReference>
<dbReference type="PROSITE" id="PS00211">
    <property type="entry name" value="ABC_TRANSPORTER_1"/>
    <property type="match status" value="1"/>
</dbReference>
<evidence type="ECO:0000256" key="11">
    <source>
        <dbReference type="ARBA" id="ARBA00038076"/>
    </source>
</evidence>
<evidence type="ECO:0000256" key="4">
    <source>
        <dbReference type="ARBA" id="ARBA00022519"/>
    </source>
</evidence>
<evidence type="ECO:0000313" key="16">
    <source>
        <dbReference type="EMBL" id="XBH01476.1"/>
    </source>
</evidence>
<proteinExistence type="inferred from homology"/>
<keyword evidence="8 14" id="KW-1133">Transmembrane helix</keyword>
<dbReference type="InterPro" id="IPR050250">
    <property type="entry name" value="Macrolide_Exporter_MacB"/>
</dbReference>
<feature type="domain" description="ABC transporter" evidence="15">
    <location>
        <begin position="4"/>
        <end position="244"/>
    </location>
</feature>
<evidence type="ECO:0000256" key="1">
    <source>
        <dbReference type="ARBA" id="ARBA00004429"/>
    </source>
</evidence>
<keyword evidence="4" id="KW-0997">Cell inner membrane</keyword>
<dbReference type="Gene3D" id="3.40.50.300">
    <property type="entry name" value="P-loop containing nucleotide triphosphate hydrolases"/>
    <property type="match status" value="1"/>
</dbReference>
<dbReference type="InterPro" id="IPR017871">
    <property type="entry name" value="ABC_transporter-like_CS"/>
</dbReference>
<keyword evidence="9 14" id="KW-0472">Membrane</keyword>
<sequence>MELIRVEDLRKTYRVGEVDVPVLRGVSLSIRRGEMVALMGASGSGKTTLMNILGCLDHPTSGRYWLDGEEMSPLGADQRALVRSQKIGFVFQNFNLLARATAVQNVMLPLDYAPQRSSPGEAEQFAGRLLERVGLGGRVRHEPSQMSGGQQQRVAIARALVNRPSLLLADEPTGNLDSRTSVEILEMFQQLNAAGITVVLVTHDPKVAAYAHRTIRVVDGMIESDETGAVLSGDADRAGGRGGAPREAEDEAGSSPGQRLSQFYGDGTARPRGFGSSSFLPATWRTALGALRRNKMRSGLSALGVIISVAAVIAMTEIGEGSKAVVQKGIASMGANTVMVFSGSTSTGGVNQGTSTSVTLTPDDAAEIGRQCSAVSAIAPLVRARSQLVHGNRNWVPDQISGTTPDYLVVRDWQNMAAGEMFTDLDVRNGNRVCVIGTTVRRNLFPEASPVGKELRISNVSFRVVGVLGRKGANMIGMDQDNVVLAPWTTIKYRVSGTTYTNTNQSGSSSSASSVNTLSNLYPPPTSKYPSRSSSQVANYPQPVRFTNVDQILVKVASEEKIQATIDQMTALLRERHRIPEGAEADFDVRNMTEMMNMLSATTQSISLLLLVVAMISLVVGGVGIMNIMLVSVTERTREIGLRMAVGARSYHILRQFLVEAVVLCLVGGGTGIALGRGASVLVRWLINWPTQASLTTIIAAVLVSAGVGITFGFYPAWKGSRSDPIVALRYE</sequence>
<evidence type="ECO:0000256" key="10">
    <source>
        <dbReference type="ARBA" id="ARBA00023251"/>
    </source>
</evidence>
<dbReference type="InterPro" id="IPR027417">
    <property type="entry name" value="P-loop_NTPase"/>
</dbReference>
<dbReference type="GO" id="GO:0098796">
    <property type="term" value="C:membrane protein complex"/>
    <property type="evidence" value="ECO:0007669"/>
    <property type="project" value="UniProtKB-ARBA"/>
</dbReference>
<evidence type="ECO:0000256" key="5">
    <source>
        <dbReference type="ARBA" id="ARBA00022692"/>
    </source>
</evidence>
<comment type="similarity">
    <text evidence="12">Belongs to the ABC transporter superfamily. Macrolide exporter (TC 3.A.1.122) family.</text>
</comment>
<keyword evidence="10" id="KW-0046">Antibiotic resistance</keyword>
<dbReference type="InterPro" id="IPR003439">
    <property type="entry name" value="ABC_transporter-like_ATP-bd"/>
</dbReference>
<accession>A0AAU7C8A3</accession>
<dbReference type="FunFam" id="3.40.50.300:FF:000032">
    <property type="entry name" value="Export ABC transporter ATP-binding protein"/>
    <property type="match status" value="1"/>
</dbReference>
<dbReference type="RefSeq" id="WP_406694199.1">
    <property type="nucleotide sequence ID" value="NZ_CP155447.1"/>
</dbReference>
<keyword evidence="6" id="KW-0547">Nucleotide-binding</keyword>
<dbReference type="PROSITE" id="PS50893">
    <property type="entry name" value="ABC_TRANSPORTER_2"/>
    <property type="match status" value="1"/>
</dbReference>
<evidence type="ECO:0000256" key="9">
    <source>
        <dbReference type="ARBA" id="ARBA00023136"/>
    </source>
</evidence>
<protein>
    <submittedName>
        <fullName evidence="16">ABC transporter permease</fullName>
    </submittedName>
</protein>
<dbReference type="GO" id="GO:0005886">
    <property type="term" value="C:plasma membrane"/>
    <property type="evidence" value="ECO:0007669"/>
    <property type="project" value="UniProtKB-SubCell"/>
</dbReference>
<keyword evidence="7" id="KW-0067">ATP-binding</keyword>
<feature type="transmembrane region" description="Helical" evidence="14">
    <location>
        <begin position="653"/>
        <end position="675"/>
    </location>
</feature>
<feature type="compositionally biased region" description="Basic and acidic residues" evidence="13">
    <location>
        <begin position="234"/>
        <end position="247"/>
    </location>
</feature>
<evidence type="ECO:0000256" key="7">
    <source>
        <dbReference type="ARBA" id="ARBA00022840"/>
    </source>
</evidence>
<dbReference type="Pfam" id="PF02687">
    <property type="entry name" value="FtsX"/>
    <property type="match status" value="1"/>
</dbReference>
<dbReference type="PANTHER" id="PTHR30572:SF4">
    <property type="entry name" value="ABC TRANSPORTER PERMEASE YTRF"/>
    <property type="match status" value="1"/>
</dbReference>
<dbReference type="SUPFAM" id="SSF52540">
    <property type="entry name" value="P-loop containing nucleoside triphosphate hydrolases"/>
    <property type="match status" value="1"/>
</dbReference>
<reference evidence="16" key="1">
    <citation type="submission" date="2024-05" db="EMBL/GenBank/DDBJ databases">
        <title>Planctomycetes of the genus Singulisphaera possess chitinolytic capabilities.</title>
        <authorList>
            <person name="Ivanova A."/>
        </authorList>
    </citation>
    <scope>NUCLEOTIDE SEQUENCE</scope>
    <source>
        <strain evidence="16">Ch08T</strain>
    </source>
</reference>
<feature type="region of interest" description="Disordered" evidence="13">
    <location>
        <begin position="229"/>
        <end position="267"/>
    </location>
</feature>
<keyword evidence="5 14" id="KW-0812">Transmembrane</keyword>
<dbReference type="AlphaFoldDB" id="A0AAU7C8A3"/>
<feature type="region of interest" description="Disordered" evidence="13">
    <location>
        <begin position="500"/>
        <end position="537"/>
    </location>
</feature>
<dbReference type="InterPro" id="IPR025857">
    <property type="entry name" value="MacB_PCD"/>
</dbReference>
<comment type="subcellular location">
    <subcellularLocation>
        <location evidence="1">Cell inner membrane</location>
        <topology evidence="1">Multi-pass membrane protein</topology>
    </subcellularLocation>
</comment>
<dbReference type="InterPro" id="IPR003593">
    <property type="entry name" value="AAA+_ATPase"/>
</dbReference>
<evidence type="ECO:0000256" key="3">
    <source>
        <dbReference type="ARBA" id="ARBA00022475"/>
    </source>
</evidence>
<dbReference type="Pfam" id="PF00005">
    <property type="entry name" value="ABC_tran"/>
    <property type="match status" value="1"/>
</dbReference>
<feature type="transmembrane region" description="Helical" evidence="14">
    <location>
        <begin position="606"/>
        <end position="633"/>
    </location>
</feature>
<dbReference type="EMBL" id="CP155447">
    <property type="protein sequence ID" value="XBH01476.1"/>
    <property type="molecule type" value="Genomic_DNA"/>
</dbReference>
<dbReference type="Pfam" id="PF12704">
    <property type="entry name" value="MacB_PCD"/>
    <property type="match status" value="1"/>
</dbReference>
<feature type="compositionally biased region" description="Low complexity" evidence="13">
    <location>
        <begin position="500"/>
        <end position="520"/>
    </location>
</feature>
<evidence type="ECO:0000256" key="8">
    <source>
        <dbReference type="ARBA" id="ARBA00022989"/>
    </source>
</evidence>
<evidence type="ECO:0000256" key="13">
    <source>
        <dbReference type="SAM" id="MobiDB-lite"/>
    </source>
</evidence>
<dbReference type="GO" id="GO:0046677">
    <property type="term" value="P:response to antibiotic"/>
    <property type="evidence" value="ECO:0007669"/>
    <property type="project" value="UniProtKB-KW"/>
</dbReference>
<keyword evidence="2" id="KW-0813">Transport</keyword>
<dbReference type="GO" id="GO:0016887">
    <property type="term" value="F:ATP hydrolysis activity"/>
    <property type="evidence" value="ECO:0007669"/>
    <property type="project" value="InterPro"/>
</dbReference>
<dbReference type="SMART" id="SM00382">
    <property type="entry name" value="AAA"/>
    <property type="match status" value="1"/>
</dbReference>
<dbReference type="InterPro" id="IPR003838">
    <property type="entry name" value="ABC3_permease_C"/>
</dbReference>
<evidence type="ECO:0000259" key="15">
    <source>
        <dbReference type="PROSITE" id="PS50893"/>
    </source>
</evidence>
<dbReference type="GO" id="GO:0005524">
    <property type="term" value="F:ATP binding"/>
    <property type="evidence" value="ECO:0007669"/>
    <property type="project" value="UniProtKB-KW"/>
</dbReference>
<dbReference type="CDD" id="cd03255">
    <property type="entry name" value="ABC_MJ0796_LolCDE_FtsE"/>
    <property type="match status" value="1"/>
</dbReference>
<dbReference type="GO" id="GO:0022857">
    <property type="term" value="F:transmembrane transporter activity"/>
    <property type="evidence" value="ECO:0007669"/>
    <property type="project" value="TreeGrafter"/>
</dbReference>
<evidence type="ECO:0000256" key="6">
    <source>
        <dbReference type="ARBA" id="ARBA00022741"/>
    </source>
</evidence>
<feature type="transmembrane region" description="Helical" evidence="14">
    <location>
        <begin position="695"/>
        <end position="715"/>
    </location>
</feature>
<feature type="compositionally biased region" description="Polar residues" evidence="13">
    <location>
        <begin position="528"/>
        <end position="537"/>
    </location>
</feature>
<organism evidence="16">
    <name type="scientific">Singulisphaera sp. Ch08</name>
    <dbReference type="NCBI Taxonomy" id="3120278"/>
    <lineage>
        <taxon>Bacteria</taxon>
        <taxon>Pseudomonadati</taxon>
        <taxon>Planctomycetota</taxon>
        <taxon>Planctomycetia</taxon>
        <taxon>Isosphaerales</taxon>
        <taxon>Isosphaeraceae</taxon>
        <taxon>Singulisphaera</taxon>
    </lineage>
</organism>
<evidence type="ECO:0000256" key="12">
    <source>
        <dbReference type="ARBA" id="ARBA00038388"/>
    </source>
</evidence>
<evidence type="ECO:0000256" key="2">
    <source>
        <dbReference type="ARBA" id="ARBA00022448"/>
    </source>
</evidence>